<proteinExistence type="inferred from homology"/>
<keyword evidence="2" id="KW-0963">Cytoplasm</keyword>
<comment type="similarity">
    <text evidence="1 2">Belongs to the CutC family.</text>
</comment>
<dbReference type="RefSeq" id="WP_127193691.1">
    <property type="nucleotide sequence ID" value="NZ_RZNY01000017.1"/>
</dbReference>
<dbReference type="PANTHER" id="PTHR12598:SF0">
    <property type="entry name" value="COPPER HOMEOSTASIS PROTEIN CUTC HOMOLOG"/>
    <property type="match status" value="1"/>
</dbReference>
<reference evidence="3 4" key="1">
    <citation type="submission" date="2018-12" db="EMBL/GenBank/DDBJ databases">
        <authorList>
            <person name="Sun L."/>
            <person name="Chen Z."/>
        </authorList>
    </citation>
    <scope>NUCLEOTIDE SEQUENCE [LARGE SCALE GENOMIC DNA]</scope>
    <source>
        <strain evidence="3 4">DSM 15890</strain>
    </source>
</reference>
<comment type="subcellular location">
    <subcellularLocation>
        <location evidence="2">Cytoplasm</location>
    </subcellularLocation>
</comment>
<dbReference type="InterPro" id="IPR005627">
    <property type="entry name" value="CutC-like"/>
</dbReference>
<dbReference type="Gene3D" id="3.20.20.380">
    <property type="entry name" value="Copper homeostasis (CutC) domain"/>
    <property type="match status" value="1"/>
</dbReference>
<dbReference type="AlphaFoldDB" id="A0A3S1DFN7"/>
<gene>
    <name evidence="2" type="primary">cutC</name>
    <name evidence="3" type="ORF">EJP82_19270</name>
</gene>
<dbReference type="GO" id="GO:0005737">
    <property type="term" value="C:cytoplasm"/>
    <property type="evidence" value="ECO:0007669"/>
    <property type="project" value="UniProtKB-SubCell"/>
</dbReference>
<protein>
    <recommendedName>
        <fullName evidence="2">PF03932 family protein CutC</fullName>
    </recommendedName>
</protein>
<evidence type="ECO:0000313" key="3">
    <source>
        <dbReference type="EMBL" id="RUT43839.1"/>
    </source>
</evidence>
<comment type="caution">
    <text evidence="3">The sequence shown here is derived from an EMBL/GenBank/DDBJ whole genome shotgun (WGS) entry which is preliminary data.</text>
</comment>
<dbReference type="GO" id="GO:0005507">
    <property type="term" value="F:copper ion binding"/>
    <property type="evidence" value="ECO:0007669"/>
    <property type="project" value="TreeGrafter"/>
</dbReference>
<dbReference type="SUPFAM" id="SSF110395">
    <property type="entry name" value="CutC-like"/>
    <property type="match status" value="1"/>
</dbReference>
<keyword evidence="4" id="KW-1185">Reference proteome</keyword>
<accession>A0A3S1DFN7</accession>
<dbReference type="Pfam" id="PF03932">
    <property type="entry name" value="CutC"/>
    <property type="match status" value="1"/>
</dbReference>
<name>A0A3S1DFN7_9BACL</name>
<dbReference type="OrthoDB" id="9815677at2"/>
<evidence type="ECO:0000256" key="2">
    <source>
        <dbReference type="HAMAP-Rule" id="MF_00795"/>
    </source>
</evidence>
<evidence type="ECO:0000313" key="4">
    <source>
        <dbReference type="Proteomes" id="UP000279446"/>
    </source>
</evidence>
<dbReference type="EMBL" id="RZNY01000017">
    <property type="protein sequence ID" value="RUT43839.1"/>
    <property type="molecule type" value="Genomic_DNA"/>
</dbReference>
<dbReference type="InterPro" id="IPR036822">
    <property type="entry name" value="CutC-like_dom_sf"/>
</dbReference>
<organism evidence="3 4">
    <name type="scientific">Paenibacillus anaericanus</name>
    <dbReference type="NCBI Taxonomy" id="170367"/>
    <lineage>
        <taxon>Bacteria</taxon>
        <taxon>Bacillati</taxon>
        <taxon>Bacillota</taxon>
        <taxon>Bacilli</taxon>
        <taxon>Bacillales</taxon>
        <taxon>Paenibacillaceae</taxon>
        <taxon>Paenibacillus</taxon>
    </lineage>
</organism>
<dbReference type="Proteomes" id="UP000279446">
    <property type="component" value="Unassembled WGS sequence"/>
</dbReference>
<comment type="caution">
    <text evidence="2">Once thought to be involved in copper homeostasis, experiments in E.coli have shown this is not the case.</text>
</comment>
<evidence type="ECO:0000256" key="1">
    <source>
        <dbReference type="ARBA" id="ARBA00007768"/>
    </source>
</evidence>
<dbReference type="PANTHER" id="PTHR12598">
    <property type="entry name" value="COPPER HOMEOSTASIS PROTEIN CUTC"/>
    <property type="match status" value="1"/>
</dbReference>
<sequence length="243" mass="25724">MVVLEVIATCVEDALLAEECGAGRLELITAITEGGLTPSIGMIEQVVAAVDIPVNVMVRPHSRSFVYGKQDVATMSADIKAIAATGAAGIVIGALTVDRGIDEAFLEQVLPLAGKLDVTFHRAFDELEDMVAGLRTLLRYHQISRVLTSGGVRPAPEAVPMIRKLVEITRDREAGSLSQPFSGHSLSILAGHGLTIEGIESFIEATGVSEVHFGSAVRLDSSALAPIDPTRLKDLVNKISYIG</sequence>
<dbReference type="HAMAP" id="MF_00795">
    <property type="entry name" value="CutC"/>
    <property type="match status" value="1"/>
</dbReference>